<dbReference type="GO" id="GO:0009691">
    <property type="term" value="P:cytokinin biosynthetic process"/>
    <property type="evidence" value="ECO:0007669"/>
    <property type="project" value="UniProtKB-KW"/>
</dbReference>
<reference evidence="7" key="2">
    <citation type="submission" date="2023-06" db="EMBL/GenBank/DDBJ databases">
        <authorList>
            <person name="Swenson N.G."/>
            <person name="Wegrzyn J.L."/>
            <person name="Mcevoy S.L."/>
        </authorList>
    </citation>
    <scope>NUCLEOTIDE SEQUENCE</scope>
    <source>
        <strain evidence="7">NS2018</strain>
        <tissue evidence="7">Leaf</tissue>
    </source>
</reference>
<proteinExistence type="inferred from homology"/>
<evidence type="ECO:0000256" key="5">
    <source>
        <dbReference type="ARBA" id="ARBA00047718"/>
    </source>
</evidence>
<evidence type="ECO:0000313" key="7">
    <source>
        <dbReference type="EMBL" id="KAK0599380.1"/>
    </source>
</evidence>
<comment type="catalytic activity">
    <reaction evidence="6">
        <text>9-ribosyl-trans-zeatin 5'-phosphate + H2O = trans-zeatin + D-ribose 5-phosphate</text>
        <dbReference type="Rhea" id="RHEA:48564"/>
        <dbReference type="ChEBI" id="CHEBI:15377"/>
        <dbReference type="ChEBI" id="CHEBI:16522"/>
        <dbReference type="ChEBI" id="CHEBI:78346"/>
        <dbReference type="ChEBI" id="CHEBI:87947"/>
        <dbReference type="EC" id="3.2.2.n1"/>
    </reaction>
</comment>
<dbReference type="SUPFAM" id="SSF102405">
    <property type="entry name" value="MCP/YpsA-like"/>
    <property type="match status" value="1"/>
</dbReference>
<gene>
    <name evidence="7" type="ORF">LWI29_004749</name>
</gene>
<evidence type="ECO:0000256" key="6">
    <source>
        <dbReference type="ARBA" id="ARBA00049153"/>
    </source>
</evidence>
<keyword evidence="3" id="KW-0203">Cytokinin biosynthesis</keyword>
<dbReference type="Gene3D" id="3.40.50.450">
    <property type="match status" value="1"/>
</dbReference>
<dbReference type="EC" id="3.2.2.n1" evidence="2"/>
<dbReference type="PANTHER" id="PTHR31223">
    <property type="entry name" value="LOG FAMILY PROTEIN YJL055W"/>
    <property type="match status" value="1"/>
</dbReference>
<dbReference type="GO" id="GO:0016799">
    <property type="term" value="F:hydrolase activity, hydrolyzing N-glycosyl compounds"/>
    <property type="evidence" value="ECO:0007669"/>
    <property type="project" value="TreeGrafter"/>
</dbReference>
<dbReference type="Pfam" id="PF03641">
    <property type="entry name" value="Lysine_decarbox"/>
    <property type="match status" value="1"/>
</dbReference>
<dbReference type="PANTHER" id="PTHR31223:SF70">
    <property type="entry name" value="LOG FAMILY PROTEIN YJL055W"/>
    <property type="match status" value="1"/>
</dbReference>
<dbReference type="GO" id="GO:0005634">
    <property type="term" value="C:nucleus"/>
    <property type="evidence" value="ECO:0007669"/>
    <property type="project" value="TreeGrafter"/>
</dbReference>
<name>A0AA39W0U6_ACESA</name>
<dbReference type="EMBL" id="JAUESC010000003">
    <property type="protein sequence ID" value="KAK0599380.1"/>
    <property type="molecule type" value="Genomic_DNA"/>
</dbReference>
<organism evidence="7 8">
    <name type="scientific">Acer saccharum</name>
    <name type="common">Sugar maple</name>
    <dbReference type="NCBI Taxonomy" id="4024"/>
    <lineage>
        <taxon>Eukaryota</taxon>
        <taxon>Viridiplantae</taxon>
        <taxon>Streptophyta</taxon>
        <taxon>Embryophyta</taxon>
        <taxon>Tracheophyta</taxon>
        <taxon>Spermatophyta</taxon>
        <taxon>Magnoliopsida</taxon>
        <taxon>eudicotyledons</taxon>
        <taxon>Gunneridae</taxon>
        <taxon>Pentapetalae</taxon>
        <taxon>rosids</taxon>
        <taxon>malvids</taxon>
        <taxon>Sapindales</taxon>
        <taxon>Sapindaceae</taxon>
        <taxon>Hippocastanoideae</taxon>
        <taxon>Acereae</taxon>
        <taxon>Acer</taxon>
    </lineage>
</organism>
<evidence type="ECO:0000256" key="3">
    <source>
        <dbReference type="ARBA" id="ARBA00022712"/>
    </source>
</evidence>
<evidence type="ECO:0000256" key="4">
    <source>
        <dbReference type="ARBA" id="ARBA00024884"/>
    </source>
</evidence>
<comment type="function">
    <text evidence="4">Cytokinin-activating enzyme working in the direct activation pathway. Phosphoribohydrolase that converts inactive cytokinin nucleotides to the biologically active free-base forms.</text>
</comment>
<comment type="catalytic activity">
    <reaction evidence="5">
        <text>N(6)-(dimethylallyl)adenosine 5'-phosphate + H2O = N(6)-dimethylallyladenine + D-ribose 5-phosphate</text>
        <dbReference type="Rhea" id="RHEA:48560"/>
        <dbReference type="ChEBI" id="CHEBI:15377"/>
        <dbReference type="ChEBI" id="CHEBI:17660"/>
        <dbReference type="ChEBI" id="CHEBI:57526"/>
        <dbReference type="ChEBI" id="CHEBI:78346"/>
        <dbReference type="EC" id="3.2.2.n1"/>
    </reaction>
</comment>
<evidence type="ECO:0000313" key="8">
    <source>
        <dbReference type="Proteomes" id="UP001168877"/>
    </source>
</evidence>
<sequence length="108" mass="12174">MPWEVALGCWGVSKAAHEGGSQALYIIPKALATCYVIGDTAGEVKIVSSMHERNAEMLDNTDTFIVLPEGFGTFEELLKKRRNEALFYSIIQERQHTVKFKNSHLYII</sequence>
<evidence type="ECO:0000256" key="1">
    <source>
        <dbReference type="ARBA" id="ARBA00006763"/>
    </source>
</evidence>
<keyword evidence="8" id="KW-1185">Reference proteome</keyword>
<protein>
    <recommendedName>
        <fullName evidence="2">cytokinin riboside 5'-monophosphate phosphoribohydrolase</fullName>
        <ecNumber evidence="2">3.2.2.n1</ecNumber>
    </recommendedName>
</protein>
<dbReference type="AlphaFoldDB" id="A0AA39W0U6"/>
<comment type="caution">
    <text evidence="7">The sequence shown here is derived from an EMBL/GenBank/DDBJ whole genome shotgun (WGS) entry which is preliminary data.</text>
</comment>
<evidence type="ECO:0000256" key="2">
    <source>
        <dbReference type="ARBA" id="ARBA00012205"/>
    </source>
</evidence>
<dbReference type="Proteomes" id="UP001168877">
    <property type="component" value="Unassembled WGS sequence"/>
</dbReference>
<accession>A0AA39W0U6</accession>
<dbReference type="InterPro" id="IPR031100">
    <property type="entry name" value="LOG_fam"/>
</dbReference>
<dbReference type="GO" id="GO:0005829">
    <property type="term" value="C:cytosol"/>
    <property type="evidence" value="ECO:0007669"/>
    <property type="project" value="TreeGrafter"/>
</dbReference>
<reference evidence="7" key="1">
    <citation type="journal article" date="2022" name="Plant J.">
        <title>Strategies of tolerance reflected in two North American maple genomes.</title>
        <authorList>
            <person name="McEvoy S.L."/>
            <person name="Sezen U.U."/>
            <person name="Trouern-Trend A."/>
            <person name="McMahon S.M."/>
            <person name="Schaberg P.G."/>
            <person name="Yang J."/>
            <person name="Wegrzyn J.L."/>
            <person name="Swenson N.G."/>
        </authorList>
    </citation>
    <scope>NUCLEOTIDE SEQUENCE</scope>
    <source>
        <strain evidence="7">NS2018</strain>
    </source>
</reference>
<comment type="similarity">
    <text evidence="1">Belongs to the LOG family.</text>
</comment>